<dbReference type="Pfam" id="PF18962">
    <property type="entry name" value="Por_Secre_tail"/>
    <property type="match status" value="1"/>
</dbReference>
<dbReference type="InterPro" id="IPR036514">
    <property type="entry name" value="SGNH_hydro_sf"/>
</dbReference>
<dbReference type="Pfam" id="PF03629">
    <property type="entry name" value="SASA"/>
    <property type="match status" value="1"/>
</dbReference>
<dbReference type="InterPro" id="IPR026444">
    <property type="entry name" value="Secre_tail"/>
</dbReference>
<dbReference type="InterPro" id="IPR052940">
    <property type="entry name" value="Carb_Esterase_6"/>
</dbReference>
<dbReference type="NCBIfam" id="TIGR04183">
    <property type="entry name" value="Por_Secre_tail"/>
    <property type="match status" value="1"/>
</dbReference>
<evidence type="ECO:0000313" key="6">
    <source>
        <dbReference type="EMBL" id="MBE9461483.1"/>
    </source>
</evidence>
<dbReference type="Gene3D" id="3.40.50.1110">
    <property type="entry name" value="SGNH hydrolase"/>
    <property type="match status" value="1"/>
</dbReference>
<dbReference type="RefSeq" id="WP_194119757.1">
    <property type="nucleotide sequence ID" value="NZ_JACYGY010000001.1"/>
</dbReference>
<organism evidence="6 7">
    <name type="scientific">Dyadobacter subterraneus</name>
    <dbReference type="NCBI Taxonomy" id="2773304"/>
    <lineage>
        <taxon>Bacteria</taxon>
        <taxon>Pseudomonadati</taxon>
        <taxon>Bacteroidota</taxon>
        <taxon>Cytophagia</taxon>
        <taxon>Cytophagales</taxon>
        <taxon>Spirosomataceae</taxon>
        <taxon>Dyadobacter</taxon>
    </lineage>
</organism>
<dbReference type="PANTHER" id="PTHR31988:SF19">
    <property type="entry name" value="9-O-ACETYL-N-ACETYLNEURAMINIC ACID DEACETYLASE-RELATED"/>
    <property type="match status" value="1"/>
</dbReference>
<dbReference type="Pfam" id="PF19081">
    <property type="entry name" value="Ig_7"/>
    <property type="match status" value="1"/>
</dbReference>
<dbReference type="EMBL" id="JACYGY010000001">
    <property type="protein sequence ID" value="MBE9461483.1"/>
    <property type="molecule type" value="Genomic_DNA"/>
</dbReference>
<protein>
    <submittedName>
        <fullName evidence="6">T9SS type A sorting domain-containing protein</fullName>
    </submittedName>
</protein>
<evidence type="ECO:0000256" key="1">
    <source>
        <dbReference type="ARBA" id="ARBA00022801"/>
    </source>
</evidence>
<evidence type="ECO:0000313" key="7">
    <source>
        <dbReference type="Proteomes" id="UP000634134"/>
    </source>
</evidence>
<name>A0ABR9W7P2_9BACT</name>
<dbReference type="InterPro" id="IPR005181">
    <property type="entry name" value="SASA"/>
</dbReference>
<dbReference type="InterPro" id="IPR044023">
    <property type="entry name" value="Ig_7"/>
</dbReference>
<gene>
    <name evidence="6" type="ORF">IEE83_06280</name>
</gene>
<proteinExistence type="predicted"/>
<feature type="domain" description="Secretion system C-terminal sorting" evidence="4">
    <location>
        <begin position="644"/>
        <end position="717"/>
    </location>
</feature>
<accession>A0ABR9W7P2</accession>
<keyword evidence="7" id="KW-1185">Reference proteome</keyword>
<dbReference type="Proteomes" id="UP000634134">
    <property type="component" value="Unassembled WGS sequence"/>
</dbReference>
<evidence type="ECO:0000259" key="3">
    <source>
        <dbReference type="Pfam" id="PF03629"/>
    </source>
</evidence>
<evidence type="ECO:0000256" key="2">
    <source>
        <dbReference type="SAM" id="SignalP"/>
    </source>
</evidence>
<keyword evidence="1" id="KW-0378">Hydrolase</keyword>
<feature type="signal peptide" evidence="2">
    <location>
        <begin position="1"/>
        <end position="26"/>
    </location>
</feature>
<keyword evidence="2" id="KW-0732">Signal</keyword>
<comment type="caution">
    <text evidence="6">The sequence shown here is derived from an EMBL/GenBank/DDBJ whole genome shotgun (WGS) entry which is preliminary data.</text>
</comment>
<feature type="chain" id="PRO_5045912047" evidence="2">
    <location>
        <begin position="27"/>
        <end position="718"/>
    </location>
</feature>
<feature type="domain" description="Ig-like" evidence="5">
    <location>
        <begin position="475"/>
        <end position="554"/>
    </location>
</feature>
<evidence type="ECO:0000259" key="5">
    <source>
        <dbReference type="Pfam" id="PF19081"/>
    </source>
</evidence>
<feature type="domain" description="Sialate O-acetylesterase" evidence="3">
    <location>
        <begin position="129"/>
        <end position="367"/>
    </location>
</feature>
<dbReference type="PANTHER" id="PTHR31988">
    <property type="entry name" value="ESTERASE, PUTATIVE (DUF303)-RELATED"/>
    <property type="match status" value="1"/>
</dbReference>
<reference evidence="7" key="1">
    <citation type="submission" date="2023-07" db="EMBL/GenBank/DDBJ databases">
        <title>Dyadobacter sp. nov 'subterranea' isolated from contaminted grondwater.</title>
        <authorList>
            <person name="Szabo I."/>
            <person name="Al-Omari J."/>
            <person name="Szerdahelyi S.G."/>
            <person name="Rado J."/>
        </authorList>
    </citation>
    <scope>NUCLEOTIDE SEQUENCE [LARGE SCALE GENOMIC DNA]</scope>
    <source>
        <strain evidence="7">UP-52</strain>
    </source>
</reference>
<evidence type="ECO:0000259" key="4">
    <source>
        <dbReference type="Pfam" id="PF18962"/>
    </source>
</evidence>
<dbReference type="SUPFAM" id="SSF52266">
    <property type="entry name" value="SGNH hydrolase"/>
    <property type="match status" value="1"/>
</dbReference>
<sequence length="718" mass="78299">MSKSFNSLRASLKWMFFLLTPAFANAQISLTAPLERSVYQRELKDNSATVTISGSYSIAMDKIEVQATPVAANQGTQINWTTLQDNPSGGVFSGTLRLAGGWYKLEVRGSKKGVLIGNPSTISHTGVGEVLIISGQSNAQGMIDHNYANALPPGASDDRVNYVADNNEDNNNTQDLAYPTFKQLNSTEEVMGPRGHGSWCWGLLGDLLVKKLNVPVMFVNTAWSGTSIQNWVESSQNIPTYSVYTDHTFMLPSQMPYGNLRLALQYYVKQYGARTILWMQGESDNDPMKMSFDDYRSKLKYVIAKLASDVNKQIPWMIARTSYASNTVYPTLIEAQNAVINDLPGIAYPGPSTDNLPAQRADGTHFFGAAALTVLANAWNEALSQNFFSTVAPIAVTDEPKITSVCAPNNTSVNLTLPDGYLNYIWTKEVNGNTSTEGGRSINVSSPGVYYAKLKDPYGNTLRSQKITISGSIKPVTPTILQSGSQQECADSAFTFSINPGNDQYNWYKQGNNTALSSASSISVSESGTYFVNGQNVLGCTSDNSNSSSLVIRPVVPTPVIAKSGPFSATATITETGLNESYNWKRDGEILDVSSSNTIKTNVKGVYAARASQTFTLGNNVLTCYSPYSNDLEVVTDGDVDFVVYPNPGARDDIYVESRDDVENAEITVYDLYGRIMISQTQDMKSRVKILVKNLTSGKYILRIKANGINVSKQIIVL</sequence>